<dbReference type="InterPro" id="IPR001480">
    <property type="entry name" value="Bulb-type_lectin_dom"/>
</dbReference>
<keyword evidence="1 4" id="KW-0732">Signal</keyword>
<keyword evidence="2" id="KW-1015">Disulfide bond</keyword>
<dbReference type="SUPFAM" id="SSF51110">
    <property type="entry name" value="alpha-D-mannose-specific plant lectins"/>
    <property type="match status" value="1"/>
</dbReference>
<dbReference type="InterPro" id="IPR036426">
    <property type="entry name" value="Bulb-type_lectin_dom_sf"/>
</dbReference>
<comment type="caution">
    <text evidence="6">The sequence shown here is derived from an EMBL/GenBank/DDBJ whole genome shotgun (WGS) entry which is preliminary data.</text>
</comment>
<dbReference type="Gene3D" id="2.90.10.30">
    <property type="match status" value="1"/>
</dbReference>
<reference evidence="6" key="1">
    <citation type="submission" date="2023-07" db="EMBL/GenBank/DDBJ databases">
        <title>draft genome sequence of fig (Ficus carica).</title>
        <authorList>
            <person name="Takahashi T."/>
            <person name="Nishimura K."/>
        </authorList>
    </citation>
    <scope>NUCLEOTIDE SEQUENCE</scope>
</reference>
<feature type="chain" id="PRO_5041649257" description="Bulb-type lectin domain-containing protein" evidence="4">
    <location>
        <begin position="21"/>
        <end position="296"/>
    </location>
</feature>
<evidence type="ECO:0000256" key="2">
    <source>
        <dbReference type="ARBA" id="ARBA00023157"/>
    </source>
</evidence>
<dbReference type="InterPro" id="IPR000858">
    <property type="entry name" value="S_locus_glycoprot_dom"/>
</dbReference>
<evidence type="ECO:0000256" key="4">
    <source>
        <dbReference type="SAM" id="SignalP"/>
    </source>
</evidence>
<gene>
    <name evidence="6" type="ORF">TIFTF001_026057</name>
</gene>
<proteinExistence type="predicted"/>
<dbReference type="Proteomes" id="UP001187192">
    <property type="component" value="Unassembled WGS sequence"/>
</dbReference>
<organism evidence="6 7">
    <name type="scientific">Ficus carica</name>
    <name type="common">Common fig</name>
    <dbReference type="NCBI Taxonomy" id="3494"/>
    <lineage>
        <taxon>Eukaryota</taxon>
        <taxon>Viridiplantae</taxon>
        <taxon>Streptophyta</taxon>
        <taxon>Embryophyta</taxon>
        <taxon>Tracheophyta</taxon>
        <taxon>Spermatophyta</taxon>
        <taxon>Magnoliopsida</taxon>
        <taxon>eudicotyledons</taxon>
        <taxon>Gunneridae</taxon>
        <taxon>Pentapetalae</taxon>
        <taxon>rosids</taxon>
        <taxon>fabids</taxon>
        <taxon>Rosales</taxon>
        <taxon>Moraceae</taxon>
        <taxon>Ficeae</taxon>
        <taxon>Ficus</taxon>
    </lineage>
</organism>
<dbReference type="Pfam" id="PF01453">
    <property type="entry name" value="B_lectin"/>
    <property type="match status" value="1"/>
</dbReference>
<protein>
    <recommendedName>
        <fullName evidence="5">Bulb-type lectin domain-containing protein</fullName>
    </recommendedName>
</protein>
<keyword evidence="3" id="KW-0325">Glycoprotein</keyword>
<evidence type="ECO:0000256" key="1">
    <source>
        <dbReference type="ARBA" id="ARBA00022729"/>
    </source>
</evidence>
<feature type="signal peptide" evidence="4">
    <location>
        <begin position="1"/>
        <end position="20"/>
    </location>
</feature>
<feature type="domain" description="Bulb-type lectin" evidence="5">
    <location>
        <begin position="27"/>
        <end position="118"/>
    </location>
</feature>
<name>A0AA88ANZ1_FICCA</name>
<accession>A0AA88ANZ1</accession>
<dbReference type="Gramene" id="FCD_00031596-RA">
    <property type="protein sequence ID" value="FCD_00031596-RA:cds"/>
    <property type="gene ID" value="FCD_00031596"/>
</dbReference>
<dbReference type="AlphaFoldDB" id="A0AA88ANZ1"/>
<evidence type="ECO:0000313" key="6">
    <source>
        <dbReference type="EMBL" id="GMN56942.1"/>
    </source>
</evidence>
<dbReference type="EMBL" id="BTGU01000067">
    <property type="protein sequence ID" value="GMN56942.1"/>
    <property type="molecule type" value="Genomic_DNA"/>
</dbReference>
<keyword evidence="7" id="KW-1185">Reference proteome</keyword>
<dbReference type="PANTHER" id="PTHR32444">
    <property type="entry name" value="BULB-TYPE LECTIN DOMAIN-CONTAINING PROTEIN"/>
    <property type="match status" value="1"/>
</dbReference>
<evidence type="ECO:0000259" key="5">
    <source>
        <dbReference type="SMART" id="SM00108"/>
    </source>
</evidence>
<sequence>MAISISLMLFISLFQTVSFAVNTIGSFQSITDGTTMISKGGMFELGFFSPGNSRNRYVGIWYRNIPVRTSKSVVWFTSSSKQPKKPIVQLLDSGNLVLRDEEVENIETNYLWQSFEHPSDTILPGMELGWDSRTGLNRQILAWRNWDDPCPGDLSFVLNVDPHNYPEAYLWKGITPYYRFGPWNGVGVSGSPDIRPNPVLDFHLVYNDNEQYYRFYLKNNSVISRMVFNQTNSIGQHLTWMEGDQSWSVYASAPKDSCGVYGRCGANGNPVISETSICQCLEGFKPKSQAKWDLRD</sequence>
<dbReference type="GO" id="GO:0048544">
    <property type="term" value="P:recognition of pollen"/>
    <property type="evidence" value="ECO:0007669"/>
    <property type="project" value="InterPro"/>
</dbReference>
<evidence type="ECO:0000313" key="7">
    <source>
        <dbReference type="Proteomes" id="UP001187192"/>
    </source>
</evidence>
<evidence type="ECO:0000256" key="3">
    <source>
        <dbReference type="ARBA" id="ARBA00023180"/>
    </source>
</evidence>
<dbReference type="SMART" id="SM00108">
    <property type="entry name" value="B_lectin"/>
    <property type="match status" value="1"/>
</dbReference>
<dbReference type="Pfam" id="PF00954">
    <property type="entry name" value="S_locus_glycop"/>
    <property type="match status" value="1"/>
</dbReference>
<dbReference type="PANTHER" id="PTHR32444:SF234">
    <property type="entry name" value="RECEPTOR-LIKE SERINE_THREONINE-PROTEIN KINASE"/>
    <property type="match status" value="1"/>
</dbReference>